<dbReference type="PANTHER" id="PTHR45138">
    <property type="entry name" value="REGULATORY COMPONENTS OF SENSORY TRANSDUCTION SYSTEM"/>
    <property type="match status" value="1"/>
</dbReference>
<evidence type="ECO:0000313" key="9">
    <source>
        <dbReference type="Proteomes" id="UP001519272"/>
    </source>
</evidence>
<reference evidence="8 9" key="1">
    <citation type="submission" date="2021-03" db="EMBL/GenBank/DDBJ databases">
        <title>Genomic Encyclopedia of Type Strains, Phase IV (KMG-IV): sequencing the most valuable type-strain genomes for metagenomic binning, comparative biology and taxonomic classification.</title>
        <authorList>
            <person name="Goeker M."/>
        </authorList>
    </citation>
    <scope>NUCLEOTIDE SEQUENCE [LARGE SCALE GENOMIC DNA]</scope>
    <source>
        <strain evidence="8 9">DSM 14349</strain>
    </source>
</reference>
<organism evidence="8 9">
    <name type="scientific">Paenibacillus turicensis</name>
    <dbReference type="NCBI Taxonomy" id="160487"/>
    <lineage>
        <taxon>Bacteria</taxon>
        <taxon>Bacillati</taxon>
        <taxon>Bacillota</taxon>
        <taxon>Bacilli</taxon>
        <taxon>Bacillales</taxon>
        <taxon>Paenibacillaceae</taxon>
        <taxon>Paenibacillus</taxon>
    </lineage>
</organism>
<dbReference type="InterPro" id="IPR029787">
    <property type="entry name" value="Nucleotide_cyclase"/>
</dbReference>
<evidence type="ECO:0000256" key="1">
    <source>
        <dbReference type="ARBA" id="ARBA00004651"/>
    </source>
</evidence>
<dbReference type="Gene3D" id="3.30.450.20">
    <property type="entry name" value="PAS domain"/>
    <property type="match status" value="1"/>
</dbReference>
<dbReference type="InterPro" id="IPR000160">
    <property type="entry name" value="GGDEF_dom"/>
</dbReference>
<protein>
    <submittedName>
        <fullName evidence="8">Diguanylate cyclase (GGDEF)-like protein</fullName>
    </submittedName>
</protein>
<dbReference type="CDD" id="cd01949">
    <property type="entry name" value="GGDEF"/>
    <property type="match status" value="1"/>
</dbReference>
<evidence type="ECO:0000256" key="3">
    <source>
        <dbReference type="ARBA" id="ARBA00022692"/>
    </source>
</evidence>
<keyword evidence="9" id="KW-1185">Reference proteome</keyword>
<feature type="transmembrane region" description="Helical" evidence="6">
    <location>
        <begin position="16"/>
        <end position="39"/>
    </location>
</feature>
<dbReference type="SMART" id="SM00267">
    <property type="entry name" value="GGDEF"/>
    <property type="match status" value="1"/>
</dbReference>
<dbReference type="Pfam" id="PF00990">
    <property type="entry name" value="GGDEF"/>
    <property type="match status" value="1"/>
</dbReference>
<feature type="domain" description="GGDEF" evidence="7">
    <location>
        <begin position="400"/>
        <end position="530"/>
    </location>
</feature>
<feature type="transmembrane region" description="Helical" evidence="6">
    <location>
        <begin position="294"/>
        <end position="314"/>
    </location>
</feature>
<keyword evidence="3 6" id="KW-0812">Transmembrane</keyword>
<dbReference type="InterPro" id="IPR043128">
    <property type="entry name" value="Rev_trsase/Diguanyl_cyclase"/>
</dbReference>
<evidence type="ECO:0000259" key="7">
    <source>
        <dbReference type="PROSITE" id="PS50887"/>
    </source>
</evidence>
<evidence type="ECO:0000256" key="5">
    <source>
        <dbReference type="ARBA" id="ARBA00023136"/>
    </source>
</evidence>
<dbReference type="RefSeq" id="WP_210090752.1">
    <property type="nucleotide sequence ID" value="NZ_JAGGKG010000022.1"/>
</dbReference>
<dbReference type="Gene3D" id="3.30.70.270">
    <property type="match status" value="1"/>
</dbReference>
<keyword evidence="5 6" id="KW-0472">Membrane</keyword>
<evidence type="ECO:0000313" key="8">
    <source>
        <dbReference type="EMBL" id="MBP1907169.1"/>
    </source>
</evidence>
<dbReference type="SUPFAM" id="SSF55073">
    <property type="entry name" value="Nucleotide cyclase"/>
    <property type="match status" value="1"/>
</dbReference>
<sequence length="536" mass="60588">MILQHHSFFKKKRISLPVIFIGFVSLSLLITLSITIFSFTQTQKKSLIDNTLMLNYSNATQMSQSMDILFESMQSSLKYAADVIGDSGESLDAKSLENQLELIRHSSNYFNSLAVIDKNSLVSTISPKSIGTQGTYVTSNEMLKAINSQRPYISEVYTTKTTKRRIVFISEPIFNTKGEYQGIIGGTVYLQETNIINKMFGSQLKKDDPSYFYIVDSTGKLLYHPERDLIGVDISSNYIIKQLQGGKSGKQEYVDHQGMKSLVGFIKSPSTDWGIVVVSPTENIYEQLENHVKVLITNILFPILLLMLVVMWIARHLARPFVILANSIQQLEEGNIAIPDLHSHWNREADVLTRTVVGAIRNFQRQHDQLVYQAKTDVLTGLTNRRMFEETIQQWVTEQHPFAILMIDIDHFKVINDSYGHQTGDIVLQKVSSAIIEQVTENDVCSRFGGEEFVVMLSNANNRTAFLMGEQIRIAIQQTDMSLDHPITISVGIAVYPFHANSATELFHLADTALYQAKEEGRNKTVIVQSLDKEKK</sequence>
<dbReference type="Pfam" id="PF02743">
    <property type="entry name" value="dCache_1"/>
    <property type="match status" value="1"/>
</dbReference>
<dbReference type="PANTHER" id="PTHR45138:SF9">
    <property type="entry name" value="DIGUANYLATE CYCLASE DGCM-RELATED"/>
    <property type="match status" value="1"/>
</dbReference>
<dbReference type="EMBL" id="JAGGKG010000022">
    <property type="protein sequence ID" value="MBP1907169.1"/>
    <property type="molecule type" value="Genomic_DNA"/>
</dbReference>
<keyword evidence="2" id="KW-1003">Cell membrane</keyword>
<evidence type="ECO:0000256" key="4">
    <source>
        <dbReference type="ARBA" id="ARBA00022989"/>
    </source>
</evidence>
<comment type="subcellular location">
    <subcellularLocation>
        <location evidence="1">Cell membrane</location>
        <topology evidence="1">Multi-pass membrane protein</topology>
    </subcellularLocation>
</comment>
<dbReference type="PROSITE" id="PS50887">
    <property type="entry name" value="GGDEF"/>
    <property type="match status" value="1"/>
</dbReference>
<gene>
    <name evidence="8" type="ORF">J2Z32_003834</name>
</gene>
<dbReference type="CDD" id="cd12912">
    <property type="entry name" value="PDC2_MCP_like"/>
    <property type="match status" value="1"/>
</dbReference>
<keyword evidence="4 6" id="KW-1133">Transmembrane helix</keyword>
<dbReference type="CDD" id="cd18773">
    <property type="entry name" value="PDC1_HK_sensor"/>
    <property type="match status" value="1"/>
</dbReference>
<dbReference type="Proteomes" id="UP001519272">
    <property type="component" value="Unassembled WGS sequence"/>
</dbReference>
<dbReference type="Gene3D" id="6.10.340.10">
    <property type="match status" value="1"/>
</dbReference>
<accession>A0ABS4FXH4</accession>
<comment type="caution">
    <text evidence="8">The sequence shown here is derived from an EMBL/GenBank/DDBJ whole genome shotgun (WGS) entry which is preliminary data.</text>
</comment>
<dbReference type="InterPro" id="IPR029151">
    <property type="entry name" value="Sensor-like_sf"/>
</dbReference>
<dbReference type="SUPFAM" id="SSF103190">
    <property type="entry name" value="Sensory domain-like"/>
    <property type="match status" value="1"/>
</dbReference>
<evidence type="ECO:0000256" key="2">
    <source>
        <dbReference type="ARBA" id="ARBA00022475"/>
    </source>
</evidence>
<evidence type="ECO:0000256" key="6">
    <source>
        <dbReference type="SAM" id="Phobius"/>
    </source>
</evidence>
<dbReference type="NCBIfam" id="TIGR00254">
    <property type="entry name" value="GGDEF"/>
    <property type="match status" value="1"/>
</dbReference>
<proteinExistence type="predicted"/>
<dbReference type="InterPro" id="IPR050469">
    <property type="entry name" value="Diguanylate_Cyclase"/>
</dbReference>
<name>A0ABS4FXH4_9BACL</name>
<dbReference type="InterPro" id="IPR033479">
    <property type="entry name" value="dCache_1"/>
</dbReference>